<name>A0ABC8RFU1_9AQUA</name>
<sequence length="67" mass="7848">MLTNSSVKLGDFQKLQSKLRGINVRGTEEEKEEKQREEESMKWMFVGVSESPEQGRLNTNWGRENIF</sequence>
<dbReference type="EMBL" id="CAUOFW020001405">
    <property type="protein sequence ID" value="CAK9144600.1"/>
    <property type="molecule type" value="Genomic_DNA"/>
</dbReference>
<protein>
    <submittedName>
        <fullName evidence="1">Uncharacterized protein</fullName>
    </submittedName>
</protein>
<gene>
    <name evidence="1" type="ORF">ILEXP_LOCUS11213</name>
    <name evidence="2" type="ORF">ILEXP_LOCUS12351</name>
</gene>
<reference evidence="1 3" key="1">
    <citation type="submission" date="2024-02" db="EMBL/GenBank/DDBJ databases">
        <authorList>
            <person name="Vignale AGUSTIN F."/>
            <person name="Sosa J E."/>
            <person name="Modenutti C."/>
        </authorList>
    </citation>
    <scope>NUCLEOTIDE SEQUENCE [LARGE SCALE GENOMIC DNA]</scope>
</reference>
<accession>A0ABC8RFU1</accession>
<dbReference type="AlphaFoldDB" id="A0ABC8RFU1"/>
<proteinExistence type="predicted"/>
<comment type="caution">
    <text evidence="1">The sequence shown here is derived from an EMBL/GenBank/DDBJ whole genome shotgun (WGS) entry which is preliminary data.</text>
</comment>
<evidence type="ECO:0000313" key="2">
    <source>
        <dbReference type="EMBL" id="CAK9144600.1"/>
    </source>
</evidence>
<dbReference type="Proteomes" id="UP001642360">
    <property type="component" value="Unassembled WGS sequence"/>
</dbReference>
<organism evidence="1 3">
    <name type="scientific">Ilex paraguariensis</name>
    <name type="common">yerba mate</name>
    <dbReference type="NCBI Taxonomy" id="185542"/>
    <lineage>
        <taxon>Eukaryota</taxon>
        <taxon>Viridiplantae</taxon>
        <taxon>Streptophyta</taxon>
        <taxon>Embryophyta</taxon>
        <taxon>Tracheophyta</taxon>
        <taxon>Spermatophyta</taxon>
        <taxon>Magnoliopsida</taxon>
        <taxon>eudicotyledons</taxon>
        <taxon>Gunneridae</taxon>
        <taxon>Pentapetalae</taxon>
        <taxon>asterids</taxon>
        <taxon>campanulids</taxon>
        <taxon>Aquifoliales</taxon>
        <taxon>Aquifoliaceae</taxon>
        <taxon>Ilex</taxon>
    </lineage>
</organism>
<dbReference type="EMBL" id="CAUOFW020001303">
    <property type="protein sequence ID" value="CAK9143500.1"/>
    <property type="molecule type" value="Genomic_DNA"/>
</dbReference>
<evidence type="ECO:0000313" key="3">
    <source>
        <dbReference type="Proteomes" id="UP001642360"/>
    </source>
</evidence>
<keyword evidence="3" id="KW-1185">Reference proteome</keyword>
<evidence type="ECO:0000313" key="1">
    <source>
        <dbReference type="EMBL" id="CAK9143500.1"/>
    </source>
</evidence>